<keyword evidence="9" id="KW-1185">Reference proteome</keyword>
<keyword evidence="4" id="KW-0807">Transducer</keyword>
<dbReference type="GO" id="GO:0031683">
    <property type="term" value="F:G-protein beta/gamma-subunit complex binding"/>
    <property type="evidence" value="ECO:0007669"/>
    <property type="project" value="InterPro"/>
</dbReference>
<evidence type="ECO:0000256" key="7">
    <source>
        <dbReference type="SAM" id="MobiDB-lite"/>
    </source>
</evidence>
<dbReference type="PRINTS" id="PR00318">
    <property type="entry name" value="GPROTEINA"/>
</dbReference>
<dbReference type="EMBL" id="JANKHO010000914">
    <property type="protein sequence ID" value="KAJ3505183.1"/>
    <property type="molecule type" value="Genomic_DNA"/>
</dbReference>
<keyword evidence="3 5" id="KW-0342">GTP-binding</keyword>
<proteinExistence type="predicted"/>
<evidence type="ECO:0008006" key="10">
    <source>
        <dbReference type="Google" id="ProtNLM"/>
    </source>
</evidence>
<dbReference type="PROSITE" id="PS51882">
    <property type="entry name" value="G_ALPHA"/>
    <property type="match status" value="1"/>
</dbReference>
<comment type="caution">
    <text evidence="8">The sequence shown here is derived from an EMBL/GenBank/DDBJ whole genome shotgun (WGS) entry which is preliminary data.</text>
</comment>
<feature type="binding site" evidence="5">
    <location>
        <begin position="442"/>
        <end position="445"/>
    </location>
    <ligand>
        <name>GTP</name>
        <dbReference type="ChEBI" id="CHEBI:37565"/>
    </ligand>
</feature>
<evidence type="ECO:0000313" key="8">
    <source>
        <dbReference type="EMBL" id="KAJ3505183.1"/>
    </source>
</evidence>
<evidence type="ECO:0000256" key="1">
    <source>
        <dbReference type="ARBA" id="ARBA00022723"/>
    </source>
</evidence>
<keyword evidence="2 5" id="KW-0547">Nucleotide-binding</keyword>
<dbReference type="FunFam" id="3.40.50.300:FF:000692">
    <property type="entry name" value="Guanine nucleotide-binding protein subunit alpha"/>
    <property type="match status" value="1"/>
</dbReference>
<dbReference type="AlphaFoldDB" id="A0A9W8JUD5"/>
<dbReference type="GO" id="GO:0001664">
    <property type="term" value="F:G protein-coupled receptor binding"/>
    <property type="evidence" value="ECO:0007669"/>
    <property type="project" value="TreeGrafter"/>
</dbReference>
<dbReference type="Gene3D" id="1.10.400.10">
    <property type="entry name" value="GI Alpha 1, domain 2-like"/>
    <property type="match status" value="1"/>
</dbReference>
<dbReference type="GO" id="GO:0007188">
    <property type="term" value="P:adenylate cyclase-modulating G protein-coupled receptor signaling pathway"/>
    <property type="evidence" value="ECO:0007669"/>
    <property type="project" value="TreeGrafter"/>
</dbReference>
<dbReference type="GO" id="GO:0005737">
    <property type="term" value="C:cytoplasm"/>
    <property type="evidence" value="ECO:0007669"/>
    <property type="project" value="TreeGrafter"/>
</dbReference>
<dbReference type="Pfam" id="PF00503">
    <property type="entry name" value="G-alpha"/>
    <property type="match status" value="1"/>
</dbReference>
<dbReference type="SUPFAM" id="SSF52540">
    <property type="entry name" value="P-loop containing nucleoside triphosphate hydrolases"/>
    <property type="match status" value="1"/>
</dbReference>
<sequence length="532" mass="59584">MGKTEADPFAIFHLPPPGETSSERAVREAKEAEAKRVSDLIDEQLKAEKQALKKEKYVVKVLLLGQSESGAYECKSTTLKNFRMRYAKAAWEAERASWRSVIQLNVIRSIITIVEILQAEMDGDPIDSSTPTTPVESPTPGTPTPALSTLLTDKHQLLKLRLGPLRRVETDLKKRLGQGAMEEVDGAAAELSELGPLSLEPESEVLVKKQRAEWGVHRLHDALEKLSVAVVRVGSPSLRGHGSDDGSKEAGVDDVTDVIASCREDMQALWSDEAVRAVLKKRKMRMEDSAGFFLDDLDRIAQRNYEPSDDDVVRARLRTLGVQEYRISFDPNDNTVFADASDPSLEPRPVKRIPILNIAGVGGDAGREWLLYDVGGSRTMRHAWLPYFDNVQAIIFLAPVSCFDERLTEDSKINRLEDSFLLWRTVCGSKLLQKTTMIMFLNKCDLLKKKLKSGVQVKTYLPSYGERPNDANTVVKYLKDKFKEILKQESPEVKRRSYFYATTVIDTKATAATIKAVRDSILRDYLKSADIV</sequence>
<feature type="region of interest" description="Disordered" evidence="7">
    <location>
        <begin position="123"/>
        <end position="145"/>
    </location>
</feature>
<keyword evidence="1 6" id="KW-0479">Metal-binding</keyword>
<dbReference type="SUPFAM" id="SSF47895">
    <property type="entry name" value="Transducin (alpha subunit), insertion domain"/>
    <property type="match status" value="1"/>
</dbReference>
<evidence type="ECO:0000256" key="6">
    <source>
        <dbReference type="PIRSR" id="PIRSR601019-2"/>
    </source>
</evidence>
<dbReference type="PANTHER" id="PTHR10218:SF360">
    <property type="entry name" value="GUANINE NUCLEOTIDE-BINDING PROTEIN SUBUNIT ALPHA HOMOLOG"/>
    <property type="match status" value="1"/>
</dbReference>
<gene>
    <name evidence="8" type="ORF">NLJ89_g7549</name>
</gene>
<evidence type="ECO:0000256" key="5">
    <source>
        <dbReference type="PIRSR" id="PIRSR601019-1"/>
    </source>
</evidence>
<feature type="region of interest" description="Disordered" evidence="7">
    <location>
        <begin position="1"/>
        <end position="23"/>
    </location>
</feature>
<organism evidence="8 9">
    <name type="scientific">Agrocybe chaxingu</name>
    <dbReference type="NCBI Taxonomy" id="84603"/>
    <lineage>
        <taxon>Eukaryota</taxon>
        <taxon>Fungi</taxon>
        <taxon>Dikarya</taxon>
        <taxon>Basidiomycota</taxon>
        <taxon>Agaricomycotina</taxon>
        <taxon>Agaricomycetes</taxon>
        <taxon>Agaricomycetidae</taxon>
        <taxon>Agaricales</taxon>
        <taxon>Agaricineae</taxon>
        <taxon>Strophariaceae</taxon>
        <taxon>Agrocybe</taxon>
    </lineage>
</organism>
<evidence type="ECO:0000256" key="4">
    <source>
        <dbReference type="ARBA" id="ARBA00023224"/>
    </source>
</evidence>
<evidence type="ECO:0000256" key="3">
    <source>
        <dbReference type="ARBA" id="ARBA00023134"/>
    </source>
</evidence>
<dbReference type="InterPro" id="IPR011025">
    <property type="entry name" value="GproteinA_insert"/>
</dbReference>
<dbReference type="GO" id="GO:0005525">
    <property type="term" value="F:GTP binding"/>
    <property type="evidence" value="ECO:0007669"/>
    <property type="project" value="UniProtKB-KW"/>
</dbReference>
<name>A0A9W8JUD5_9AGAR</name>
<dbReference type="SMART" id="SM00275">
    <property type="entry name" value="G_alpha"/>
    <property type="match status" value="1"/>
</dbReference>
<dbReference type="GO" id="GO:0003924">
    <property type="term" value="F:GTPase activity"/>
    <property type="evidence" value="ECO:0007669"/>
    <property type="project" value="InterPro"/>
</dbReference>
<dbReference type="InterPro" id="IPR001019">
    <property type="entry name" value="Gprotein_alpha_su"/>
</dbReference>
<dbReference type="GO" id="GO:0046872">
    <property type="term" value="F:metal ion binding"/>
    <property type="evidence" value="ECO:0007669"/>
    <property type="project" value="UniProtKB-KW"/>
</dbReference>
<dbReference type="OrthoDB" id="5817230at2759"/>
<evidence type="ECO:0000313" key="9">
    <source>
        <dbReference type="Proteomes" id="UP001148786"/>
    </source>
</evidence>
<evidence type="ECO:0000256" key="2">
    <source>
        <dbReference type="ARBA" id="ARBA00022741"/>
    </source>
</evidence>
<reference evidence="8" key="1">
    <citation type="submission" date="2022-07" db="EMBL/GenBank/DDBJ databases">
        <title>Genome Sequence of Agrocybe chaxingu.</title>
        <authorList>
            <person name="Buettner E."/>
        </authorList>
    </citation>
    <scope>NUCLEOTIDE SEQUENCE</scope>
    <source>
        <strain evidence="8">MP-N11</strain>
    </source>
</reference>
<dbReference type="InterPro" id="IPR027417">
    <property type="entry name" value="P-loop_NTPase"/>
</dbReference>
<dbReference type="Proteomes" id="UP001148786">
    <property type="component" value="Unassembled WGS sequence"/>
</dbReference>
<dbReference type="Gene3D" id="3.40.50.300">
    <property type="entry name" value="P-loop containing nucleotide triphosphate hydrolases"/>
    <property type="match status" value="2"/>
</dbReference>
<dbReference type="GO" id="GO:0005834">
    <property type="term" value="C:heterotrimeric G-protein complex"/>
    <property type="evidence" value="ECO:0007669"/>
    <property type="project" value="TreeGrafter"/>
</dbReference>
<accession>A0A9W8JUD5</accession>
<dbReference type="PANTHER" id="PTHR10218">
    <property type="entry name" value="GTP-BINDING PROTEIN ALPHA SUBUNIT"/>
    <property type="match status" value="1"/>
</dbReference>
<keyword evidence="6" id="KW-0460">Magnesium</keyword>
<protein>
    <recommendedName>
        <fullName evidence="10">G-alpha-domain-containing protein</fullName>
    </recommendedName>
</protein>
<feature type="binding site" evidence="5">
    <location>
        <begin position="288"/>
        <end position="289"/>
    </location>
    <ligand>
        <name>GTP</name>
        <dbReference type="ChEBI" id="CHEBI:37565"/>
    </ligand>
</feature>
<feature type="compositionally biased region" description="Low complexity" evidence="7">
    <location>
        <begin position="128"/>
        <end position="139"/>
    </location>
</feature>
<feature type="binding site" evidence="6">
    <location>
        <position position="319"/>
    </location>
    <ligand>
        <name>Mg(2+)</name>
        <dbReference type="ChEBI" id="CHEBI:18420"/>
    </ligand>
</feature>